<comment type="caution">
    <text evidence="4">The sequence shown here is derived from an EMBL/GenBank/DDBJ whole genome shotgun (WGS) entry which is preliminary data.</text>
</comment>
<dbReference type="InterPro" id="IPR007886">
    <property type="entry name" value="AlaDH/PNT_N"/>
</dbReference>
<evidence type="ECO:0000259" key="3">
    <source>
        <dbReference type="SMART" id="SM01003"/>
    </source>
</evidence>
<evidence type="ECO:0000256" key="1">
    <source>
        <dbReference type="ARBA" id="ARBA00023002"/>
    </source>
</evidence>
<dbReference type="InParanoid" id="A0A7X0JU49"/>
<dbReference type="SMART" id="SM01003">
    <property type="entry name" value="AlaDh_PNT_N"/>
    <property type="match status" value="1"/>
</dbReference>
<organism evidence="4 5">
    <name type="scientific">Pseudoteredinibacter isoporae</name>
    <dbReference type="NCBI Taxonomy" id="570281"/>
    <lineage>
        <taxon>Bacteria</taxon>
        <taxon>Pseudomonadati</taxon>
        <taxon>Pseudomonadota</taxon>
        <taxon>Gammaproteobacteria</taxon>
        <taxon>Cellvibrionales</taxon>
        <taxon>Cellvibrionaceae</taxon>
        <taxon>Pseudoteredinibacter</taxon>
    </lineage>
</organism>
<dbReference type="SUPFAM" id="SSF52283">
    <property type="entry name" value="Formate/glycerate dehydrogenase catalytic domain-like"/>
    <property type="match status" value="1"/>
</dbReference>
<protein>
    <submittedName>
        <fullName evidence="4">Alanine dehydrogenase</fullName>
    </submittedName>
</protein>
<dbReference type="SMART" id="SM01002">
    <property type="entry name" value="AlaDh_PNT_C"/>
    <property type="match status" value="1"/>
</dbReference>
<evidence type="ECO:0000259" key="2">
    <source>
        <dbReference type="SMART" id="SM01002"/>
    </source>
</evidence>
<feature type="domain" description="Alanine dehydrogenase/pyridine nucleotide transhydrogenase N-terminal" evidence="3">
    <location>
        <begin position="12"/>
        <end position="147"/>
    </location>
</feature>
<dbReference type="GO" id="GO:0000286">
    <property type="term" value="F:alanine dehydrogenase activity"/>
    <property type="evidence" value="ECO:0007669"/>
    <property type="project" value="TreeGrafter"/>
</dbReference>
<reference evidence="4 5" key="1">
    <citation type="submission" date="2020-08" db="EMBL/GenBank/DDBJ databases">
        <title>Genomic Encyclopedia of Type Strains, Phase IV (KMG-IV): sequencing the most valuable type-strain genomes for metagenomic binning, comparative biology and taxonomic classification.</title>
        <authorList>
            <person name="Goeker M."/>
        </authorList>
    </citation>
    <scope>NUCLEOTIDE SEQUENCE [LARGE SCALE GENOMIC DNA]</scope>
    <source>
        <strain evidence="4 5">DSM 22368</strain>
    </source>
</reference>
<accession>A0A7X0JU49</accession>
<dbReference type="Pfam" id="PF05222">
    <property type="entry name" value="AlaDh_PNT_N"/>
    <property type="match status" value="1"/>
</dbReference>
<name>A0A7X0JU49_9GAMM</name>
<dbReference type="AlphaFoldDB" id="A0A7X0JU49"/>
<dbReference type="PANTHER" id="PTHR42795:SF1">
    <property type="entry name" value="ALANINE DEHYDROGENASE"/>
    <property type="match status" value="1"/>
</dbReference>
<dbReference type="InterPro" id="IPR007698">
    <property type="entry name" value="AlaDH/PNT_NAD(H)-bd"/>
</dbReference>
<keyword evidence="5" id="KW-1185">Reference proteome</keyword>
<proteinExistence type="predicted"/>
<dbReference type="SUPFAM" id="SSF51735">
    <property type="entry name" value="NAD(P)-binding Rossmann-fold domains"/>
    <property type="match status" value="1"/>
</dbReference>
<sequence length="475" mass="51668">MSAQFPAFQSIALVKEIESPENPGGLEKRVALIPEDVAKLVAAGREVYVEHGAGEGVGFSDQEYLDQGAIMQSAEEIYVNKDLIIKFKGPSLESIKVMRPGTTLFCMAHFHSYPDRAQLLADQRINVIAMEEILESPKRQSDASIIGRTAMNKALSPYMADNSIGSLNVKVLGWSECLGAAVRRAGNRDPRSLQLLNADIATADLELSRNNSLYVYDSRILQRQGLIASLQKAGEGVLDLAEFEGEHGEQAVAEYRKSHPPREFGLRRIQCLHETGMAGARYGLKLLAENKPELDIKDAKVAVLGYGNVGQGAIHALHDQGVKTIHVLGRTHTSKGRIDYWLNDIDLVVNGAEQPPHLRGINFLVSNSHLKNLVPDGSVVIDLVGGSPTNRSPVEAVESCTFLTDPHFERDGVTVSSLWGWPMMGMMRETAIRYSGQIADVLLGTEQLCKGLADLAPGVERALVCGPFPSAPSEV</sequence>
<keyword evidence="1" id="KW-0560">Oxidoreductase</keyword>
<evidence type="ECO:0000313" key="5">
    <source>
        <dbReference type="Proteomes" id="UP000528457"/>
    </source>
</evidence>
<dbReference type="EMBL" id="JACHHT010000001">
    <property type="protein sequence ID" value="MBB6521485.1"/>
    <property type="molecule type" value="Genomic_DNA"/>
</dbReference>
<feature type="domain" description="Alanine dehydrogenase/pyridine nucleotide transhydrogenase NAD(H)-binding" evidence="2">
    <location>
        <begin position="276"/>
        <end position="417"/>
    </location>
</feature>
<dbReference type="PANTHER" id="PTHR42795">
    <property type="entry name" value="ALANINE DEHYDROGENASE"/>
    <property type="match status" value="1"/>
</dbReference>
<dbReference type="InterPro" id="IPR036291">
    <property type="entry name" value="NAD(P)-bd_dom_sf"/>
</dbReference>
<dbReference type="GO" id="GO:0006524">
    <property type="term" value="P:alanine catabolic process"/>
    <property type="evidence" value="ECO:0007669"/>
    <property type="project" value="TreeGrafter"/>
</dbReference>
<gene>
    <name evidence="4" type="ORF">HNR48_001763</name>
</gene>
<dbReference type="Gene3D" id="3.40.50.720">
    <property type="entry name" value="NAD(P)-binding Rossmann-like Domain"/>
    <property type="match status" value="2"/>
</dbReference>
<dbReference type="GO" id="GO:0005886">
    <property type="term" value="C:plasma membrane"/>
    <property type="evidence" value="ECO:0007669"/>
    <property type="project" value="TreeGrafter"/>
</dbReference>
<dbReference type="RefSeq" id="WP_166848373.1">
    <property type="nucleotide sequence ID" value="NZ_JAAONY010000001.1"/>
</dbReference>
<evidence type="ECO:0000313" key="4">
    <source>
        <dbReference type="EMBL" id="MBB6521485.1"/>
    </source>
</evidence>
<dbReference type="Proteomes" id="UP000528457">
    <property type="component" value="Unassembled WGS sequence"/>
</dbReference>